<dbReference type="PANTHER" id="PTHR33217">
    <property type="entry name" value="TRANSPOSASE FOR INSERTION SEQUENCE ELEMENT IS1081"/>
    <property type="match status" value="1"/>
</dbReference>
<accession>V2UE93</accession>
<comment type="caution">
    <text evidence="7">The sequence shown here is derived from an EMBL/GenBank/DDBJ whole genome shotgun (WGS) entry which is preliminary data.</text>
</comment>
<evidence type="ECO:0000256" key="5">
    <source>
        <dbReference type="ARBA" id="ARBA00023172"/>
    </source>
</evidence>
<evidence type="ECO:0000313" key="8">
    <source>
        <dbReference type="Proteomes" id="UP000018415"/>
    </source>
</evidence>
<keyword evidence="8" id="KW-1185">Reference proteome</keyword>
<keyword evidence="5 6" id="KW-0233">DNA recombination</keyword>
<evidence type="ECO:0000256" key="6">
    <source>
        <dbReference type="RuleBase" id="RU365089"/>
    </source>
</evidence>
<keyword evidence="3 6" id="KW-0815">Transposition</keyword>
<comment type="function">
    <text evidence="1 6">Required for the transposition of the insertion element.</text>
</comment>
<dbReference type="GO" id="GO:0006313">
    <property type="term" value="P:DNA transposition"/>
    <property type="evidence" value="ECO:0007669"/>
    <property type="project" value="UniProtKB-UniRule"/>
</dbReference>
<proteinExistence type="inferred from homology"/>
<evidence type="ECO:0000256" key="4">
    <source>
        <dbReference type="ARBA" id="ARBA00023125"/>
    </source>
</evidence>
<dbReference type="GO" id="GO:0003677">
    <property type="term" value="F:DNA binding"/>
    <property type="evidence" value="ECO:0007669"/>
    <property type="project" value="UniProtKB-UniRule"/>
</dbReference>
<dbReference type="PATRIC" id="fig|1341679.3.peg.2726"/>
<dbReference type="HOGENOM" id="CLU_036805_10_1_6"/>
<name>V2UE93_9GAMM</name>
<evidence type="ECO:0000313" key="7">
    <source>
        <dbReference type="EMBL" id="ESK46815.1"/>
    </source>
</evidence>
<sequence length="125" mass="14658">MQQCRLNTEGHKEPLGLYLSESEGDNYWLSVLIDLQNRGIQDILMPALIGLKASLKQLLRYFRRQKYSCIIHQIRNSLPYVASKDQKAFMIDLQPVYRADIKQAAKMALDELEAKWEDKYKKVIR</sequence>
<comment type="similarity">
    <text evidence="2 6">Belongs to the transposase mutator family.</text>
</comment>
<dbReference type="Proteomes" id="UP000018415">
    <property type="component" value="Unassembled WGS sequence"/>
</dbReference>
<dbReference type="AlphaFoldDB" id="V2UE93"/>
<dbReference type="GO" id="GO:0004803">
    <property type="term" value="F:transposase activity"/>
    <property type="evidence" value="ECO:0007669"/>
    <property type="project" value="UniProtKB-UniRule"/>
</dbReference>
<evidence type="ECO:0000256" key="2">
    <source>
        <dbReference type="ARBA" id="ARBA00010961"/>
    </source>
</evidence>
<keyword evidence="4 6" id="KW-0238">DNA-binding</keyword>
<evidence type="ECO:0000256" key="3">
    <source>
        <dbReference type="ARBA" id="ARBA00022578"/>
    </source>
</evidence>
<evidence type="ECO:0000256" key="1">
    <source>
        <dbReference type="ARBA" id="ARBA00002190"/>
    </source>
</evidence>
<reference evidence="7 8" key="1">
    <citation type="submission" date="2013-10" db="EMBL/GenBank/DDBJ databases">
        <title>The Genome Sequence of Acinetobacter indicus CIP 110367.</title>
        <authorList>
            <consortium name="The Broad Institute Genomics Platform"/>
            <consortium name="The Broad Institute Genome Sequencing Center for Infectious Disease"/>
            <person name="Cerqueira G."/>
            <person name="Feldgarden M."/>
            <person name="Courvalin P."/>
            <person name="Grillot-Courvalin C."/>
            <person name="Clermont D."/>
            <person name="Rocha E."/>
            <person name="Yoon E.-J."/>
            <person name="Nemec A."/>
            <person name="Young S.K."/>
            <person name="Zeng Q."/>
            <person name="Gargeya S."/>
            <person name="Fitzgerald M."/>
            <person name="Abouelleil A."/>
            <person name="Alvarado L."/>
            <person name="Berlin A.M."/>
            <person name="Chapman S.B."/>
            <person name="Gainer-Dewar J."/>
            <person name="Goldberg J."/>
            <person name="Gnerre S."/>
            <person name="Griggs A."/>
            <person name="Gujja S."/>
            <person name="Hansen M."/>
            <person name="Howarth C."/>
            <person name="Imamovic A."/>
            <person name="Ireland A."/>
            <person name="Larimer J."/>
            <person name="McCowan C."/>
            <person name="Murphy C."/>
            <person name="Pearson M."/>
            <person name="Poon T.W."/>
            <person name="Priest M."/>
            <person name="Roberts A."/>
            <person name="Saif S."/>
            <person name="Shea T."/>
            <person name="Sykes S."/>
            <person name="Wortman J."/>
            <person name="Nusbaum C."/>
            <person name="Birren B."/>
        </authorList>
    </citation>
    <scope>NUCLEOTIDE SEQUENCE [LARGE SCALE GENOMIC DNA]</scope>
    <source>
        <strain evidence="7 8">CIP 110367</strain>
    </source>
</reference>
<keyword evidence="6" id="KW-0814">Transposable element</keyword>
<dbReference type="Pfam" id="PF00872">
    <property type="entry name" value="Transposase_mut"/>
    <property type="match status" value="1"/>
</dbReference>
<organism evidence="7 8">
    <name type="scientific">Acinetobacter indicus CIP 110367</name>
    <dbReference type="NCBI Taxonomy" id="1341679"/>
    <lineage>
        <taxon>Bacteria</taxon>
        <taxon>Pseudomonadati</taxon>
        <taxon>Pseudomonadota</taxon>
        <taxon>Gammaproteobacteria</taxon>
        <taxon>Moraxellales</taxon>
        <taxon>Moraxellaceae</taxon>
        <taxon>Acinetobacter</taxon>
    </lineage>
</organism>
<dbReference type="EMBL" id="AYET01000010">
    <property type="protein sequence ID" value="ESK46815.1"/>
    <property type="molecule type" value="Genomic_DNA"/>
</dbReference>
<dbReference type="eggNOG" id="COG3328">
    <property type="taxonomic scope" value="Bacteria"/>
</dbReference>
<gene>
    <name evidence="7" type="ORF">P253_02824</name>
</gene>
<dbReference type="InterPro" id="IPR001207">
    <property type="entry name" value="Transposase_mutator"/>
</dbReference>
<protein>
    <recommendedName>
        <fullName evidence="6">Mutator family transposase</fullName>
    </recommendedName>
</protein>
<dbReference type="PANTHER" id="PTHR33217:SF8">
    <property type="entry name" value="MUTATOR FAMILY TRANSPOSASE"/>
    <property type="match status" value="1"/>
</dbReference>